<organism evidence="2 3">
    <name type="scientific">Olivibacter domesticus</name>
    <name type="common">Pseudosphingobacterium domesticum</name>
    <dbReference type="NCBI Taxonomy" id="407022"/>
    <lineage>
        <taxon>Bacteria</taxon>
        <taxon>Pseudomonadati</taxon>
        <taxon>Bacteroidota</taxon>
        <taxon>Sphingobacteriia</taxon>
        <taxon>Sphingobacteriales</taxon>
        <taxon>Sphingobacteriaceae</taxon>
        <taxon>Olivibacter</taxon>
    </lineage>
</organism>
<dbReference type="STRING" id="407022.SAMN05661044_01878"/>
<name>A0A1H7M6D3_OLID1</name>
<gene>
    <name evidence="2" type="ORF">SAMN05661044_01878</name>
</gene>
<reference evidence="3" key="1">
    <citation type="submission" date="2016-10" db="EMBL/GenBank/DDBJ databases">
        <authorList>
            <person name="Varghese N."/>
            <person name="Submissions S."/>
        </authorList>
    </citation>
    <scope>NUCLEOTIDE SEQUENCE [LARGE SCALE GENOMIC DNA]</scope>
    <source>
        <strain evidence="3">DSM 18733</strain>
    </source>
</reference>
<dbReference type="InterPro" id="IPR027417">
    <property type="entry name" value="P-loop_NTPase"/>
</dbReference>
<evidence type="ECO:0000313" key="3">
    <source>
        <dbReference type="Proteomes" id="UP000199421"/>
    </source>
</evidence>
<sequence>MIKYNPFFFILTGGPGSGKTSLLEELKERGYTIVHETGRTVIQQQVAINGDALPWKDTRLFAQQMLASDISNYLLHDGATSIIIFDRGIPDVLGYASLSEIDQVVPYRKQASQFLYNKYVFILPPWETIYVNDNERKQDFTVATKTHKVMYETYKKLGYHLIDLPKVSVSKRADILIKIAESIIKTKGL</sequence>
<dbReference type="EMBL" id="FOAF01000001">
    <property type="protein sequence ID" value="SEL06659.1"/>
    <property type="molecule type" value="Genomic_DNA"/>
</dbReference>
<dbReference type="AlphaFoldDB" id="A0A1H7M6D3"/>
<dbReference type="Proteomes" id="UP000199421">
    <property type="component" value="Unassembled WGS sequence"/>
</dbReference>
<dbReference type="InterPro" id="IPR038727">
    <property type="entry name" value="NadR/Ttd14_AAA_dom"/>
</dbReference>
<protein>
    <submittedName>
        <fullName evidence="2">Predicted ATPase</fullName>
    </submittedName>
</protein>
<dbReference type="SUPFAM" id="SSF52540">
    <property type="entry name" value="P-loop containing nucleoside triphosphate hydrolases"/>
    <property type="match status" value="1"/>
</dbReference>
<dbReference type="RefSeq" id="WP_162276567.1">
    <property type="nucleotide sequence ID" value="NZ_FOAF01000001.1"/>
</dbReference>
<dbReference type="Pfam" id="PF13521">
    <property type="entry name" value="AAA_28"/>
    <property type="match status" value="1"/>
</dbReference>
<proteinExistence type="predicted"/>
<keyword evidence="3" id="KW-1185">Reference proteome</keyword>
<evidence type="ECO:0000259" key="1">
    <source>
        <dbReference type="Pfam" id="PF13521"/>
    </source>
</evidence>
<accession>A0A1H7M6D3</accession>
<dbReference type="Gene3D" id="3.40.50.300">
    <property type="entry name" value="P-loop containing nucleotide triphosphate hydrolases"/>
    <property type="match status" value="1"/>
</dbReference>
<feature type="domain" description="NadR/Ttd14 AAA" evidence="1">
    <location>
        <begin position="9"/>
        <end position="172"/>
    </location>
</feature>
<evidence type="ECO:0000313" key="2">
    <source>
        <dbReference type="EMBL" id="SEL06659.1"/>
    </source>
</evidence>